<gene>
    <name evidence="5" type="ORF">PENTCL1PPCAC_20794</name>
</gene>
<evidence type="ECO:0000256" key="2">
    <source>
        <dbReference type="ARBA" id="ARBA00022786"/>
    </source>
</evidence>
<dbReference type="GO" id="GO:0006511">
    <property type="term" value="P:ubiquitin-dependent protein catabolic process"/>
    <property type="evidence" value="ECO:0007669"/>
    <property type="project" value="InterPro"/>
</dbReference>
<evidence type="ECO:0000256" key="1">
    <source>
        <dbReference type="ARBA" id="ARBA00009993"/>
    </source>
</evidence>
<evidence type="ECO:0000259" key="4">
    <source>
        <dbReference type="Pfam" id="PF03931"/>
    </source>
</evidence>
<dbReference type="InterPro" id="IPR016073">
    <property type="entry name" value="Skp1_comp_POZ"/>
</dbReference>
<keyword evidence="2" id="KW-0833">Ubl conjugation pathway</keyword>
<feature type="non-terminal residue" evidence="5">
    <location>
        <position position="1"/>
    </location>
</feature>
<proteinExistence type="inferred from homology"/>
<reference evidence="5" key="1">
    <citation type="submission" date="2023-10" db="EMBL/GenBank/DDBJ databases">
        <title>Genome assembly of Pristionchus species.</title>
        <authorList>
            <person name="Yoshida K."/>
            <person name="Sommer R.J."/>
        </authorList>
    </citation>
    <scope>NUCLEOTIDE SEQUENCE</scope>
    <source>
        <strain evidence="5">RS0144</strain>
    </source>
</reference>
<evidence type="ECO:0000313" key="6">
    <source>
        <dbReference type="Proteomes" id="UP001432027"/>
    </source>
</evidence>
<dbReference type="InterPro" id="IPR001232">
    <property type="entry name" value="SKP1-like"/>
</dbReference>
<keyword evidence="6" id="KW-1185">Reference proteome</keyword>
<comment type="similarity">
    <text evidence="1">Belongs to the SKP1 family.</text>
</comment>
<dbReference type="Pfam" id="PF01466">
    <property type="entry name" value="Skp1"/>
    <property type="match status" value="1"/>
</dbReference>
<sequence length="117" mass="13668">DAPAMPIPLPSVKGSTLQKVIEWLEHYKDKPILEQKEDDWDRDSTKIDQWDREFMAKCSENEIFKVMLAVRYLDVKELLEITDKTIANVLKACKGREGIRAKFGLKKDFTPEEQRQT</sequence>
<dbReference type="Pfam" id="PF03931">
    <property type="entry name" value="Skp1_POZ"/>
    <property type="match status" value="1"/>
</dbReference>
<feature type="domain" description="SKP1 component dimerisation" evidence="3">
    <location>
        <begin position="76"/>
        <end position="115"/>
    </location>
</feature>
<dbReference type="SUPFAM" id="SSF81382">
    <property type="entry name" value="Skp1 dimerisation domain-like"/>
    <property type="match status" value="1"/>
</dbReference>
<name>A0AAV5TXC8_9BILA</name>
<dbReference type="InterPro" id="IPR016897">
    <property type="entry name" value="SKP1"/>
</dbReference>
<feature type="domain" description="SKP1 component POZ" evidence="4">
    <location>
        <begin position="6"/>
        <end position="28"/>
    </location>
</feature>
<dbReference type="Proteomes" id="UP001432027">
    <property type="component" value="Unassembled WGS sequence"/>
</dbReference>
<dbReference type="AlphaFoldDB" id="A0AAV5TXC8"/>
<dbReference type="Gene3D" id="3.30.710.10">
    <property type="entry name" value="Potassium Channel Kv1.1, Chain A"/>
    <property type="match status" value="1"/>
</dbReference>
<organism evidence="5 6">
    <name type="scientific">Pristionchus entomophagus</name>
    <dbReference type="NCBI Taxonomy" id="358040"/>
    <lineage>
        <taxon>Eukaryota</taxon>
        <taxon>Metazoa</taxon>
        <taxon>Ecdysozoa</taxon>
        <taxon>Nematoda</taxon>
        <taxon>Chromadorea</taxon>
        <taxon>Rhabditida</taxon>
        <taxon>Rhabditina</taxon>
        <taxon>Diplogasteromorpha</taxon>
        <taxon>Diplogasteroidea</taxon>
        <taxon>Neodiplogasteridae</taxon>
        <taxon>Pristionchus</taxon>
    </lineage>
</organism>
<dbReference type="PIRSF" id="PIRSF028729">
    <property type="entry name" value="E3_ubiquit_lig_SCF_Skp"/>
    <property type="match status" value="1"/>
</dbReference>
<protein>
    <recommendedName>
        <fullName evidence="7">Skp1-related protein</fullName>
    </recommendedName>
</protein>
<comment type="caution">
    <text evidence="5">The sequence shown here is derived from an EMBL/GenBank/DDBJ whole genome shotgun (WGS) entry which is preliminary data.</text>
</comment>
<evidence type="ECO:0008006" key="7">
    <source>
        <dbReference type="Google" id="ProtNLM"/>
    </source>
</evidence>
<accession>A0AAV5TXC8</accession>
<dbReference type="SMART" id="SM00512">
    <property type="entry name" value="Skp1"/>
    <property type="match status" value="1"/>
</dbReference>
<evidence type="ECO:0000259" key="3">
    <source>
        <dbReference type="Pfam" id="PF01466"/>
    </source>
</evidence>
<dbReference type="EMBL" id="BTSX01000005">
    <property type="protein sequence ID" value="GMS98619.1"/>
    <property type="molecule type" value="Genomic_DNA"/>
</dbReference>
<dbReference type="SUPFAM" id="SSF54695">
    <property type="entry name" value="POZ domain"/>
    <property type="match status" value="1"/>
</dbReference>
<dbReference type="PANTHER" id="PTHR11165">
    <property type="entry name" value="SKP1"/>
    <property type="match status" value="1"/>
</dbReference>
<dbReference type="InterPro" id="IPR011333">
    <property type="entry name" value="SKP1/BTB/POZ_sf"/>
</dbReference>
<dbReference type="InterPro" id="IPR016072">
    <property type="entry name" value="Skp1_comp_dimer"/>
</dbReference>
<dbReference type="InterPro" id="IPR036296">
    <property type="entry name" value="SKP1-like_dim_sf"/>
</dbReference>
<evidence type="ECO:0000313" key="5">
    <source>
        <dbReference type="EMBL" id="GMS98619.1"/>
    </source>
</evidence>